<dbReference type="Gene3D" id="2.40.70.10">
    <property type="entry name" value="Acid Proteases"/>
    <property type="match status" value="1"/>
</dbReference>
<dbReference type="Pfam" id="PF23247">
    <property type="entry name" value="LRR_RPS2"/>
    <property type="match status" value="2"/>
</dbReference>
<evidence type="ECO:0000256" key="4">
    <source>
        <dbReference type="ARBA" id="ARBA00022741"/>
    </source>
</evidence>
<keyword evidence="6" id="KW-0067">ATP-binding</keyword>
<evidence type="ECO:0000313" key="10">
    <source>
        <dbReference type="EMBL" id="KAF5941385.1"/>
    </source>
</evidence>
<dbReference type="InterPro" id="IPR057135">
    <property type="entry name" value="At4g27190-like_LRR"/>
</dbReference>
<dbReference type="SMART" id="SM00343">
    <property type="entry name" value="ZnF_C2HC"/>
    <property type="match status" value="2"/>
</dbReference>
<protein>
    <recommendedName>
        <fullName evidence="9">CCHC-type domain-containing protein</fullName>
    </recommendedName>
</protein>
<dbReference type="GO" id="GO:0043531">
    <property type="term" value="F:ADP binding"/>
    <property type="evidence" value="ECO:0007669"/>
    <property type="project" value="InterPro"/>
</dbReference>
<feature type="domain" description="CCHC-type" evidence="9">
    <location>
        <begin position="1502"/>
        <end position="1517"/>
    </location>
</feature>
<dbReference type="CDD" id="cd01647">
    <property type="entry name" value="RT_LTR"/>
    <property type="match status" value="1"/>
</dbReference>
<dbReference type="Gene3D" id="3.80.10.10">
    <property type="entry name" value="Ribonuclease Inhibitor"/>
    <property type="match status" value="2"/>
</dbReference>
<dbReference type="Gene3D" id="1.10.10.10">
    <property type="entry name" value="Winged helix-like DNA-binding domain superfamily/Winged helix DNA-binding domain"/>
    <property type="match status" value="1"/>
</dbReference>
<keyword evidence="2" id="KW-0433">Leucine-rich repeat</keyword>
<dbReference type="Pfam" id="PF00098">
    <property type="entry name" value="zf-CCHC"/>
    <property type="match status" value="2"/>
</dbReference>
<keyword evidence="7" id="KW-0479">Metal-binding</keyword>
<evidence type="ECO:0000256" key="7">
    <source>
        <dbReference type="PROSITE-ProRule" id="PRU00047"/>
    </source>
</evidence>
<dbReference type="SUPFAM" id="SSF56672">
    <property type="entry name" value="DNA/RNA polymerases"/>
    <property type="match status" value="1"/>
</dbReference>
<dbReference type="GO" id="GO:0008270">
    <property type="term" value="F:zinc ion binding"/>
    <property type="evidence" value="ECO:0007669"/>
    <property type="project" value="UniProtKB-KW"/>
</dbReference>
<feature type="domain" description="CCHC-type" evidence="9">
    <location>
        <begin position="1460"/>
        <end position="1475"/>
    </location>
</feature>
<dbReference type="InterPro" id="IPR001878">
    <property type="entry name" value="Znf_CCHC"/>
</dbReference>
<dbReference type="GO" id="GO:0003676">
    <property type="term" value="F:nucleic acid binding"/>
    <property type="evidence" value="ECO:0007669"/>
    <property type="project" value="InterPro"/>
</dbReference>
<dbReference type="InterPro" id="IPR027417">
    <property type="entry name" value="P-loop_NTPase"/>
</dbReference>
<dbReference type="Pfam" id="PF00931">
    <property type="entry name" value="NB-ARC"/>
    <property type="match status" value="1"/>
</dbReference>
<keyword evidence="3" id="KW-0677">Repeat</keyword>
<dbReference type="SUPFAM" id="SSF50630">
    <property type="entry name" value="Acid proteases"/>
    <property type="match status" value="1"/>
</dbReference>
<comment type="caution">
    <text evidence="10">The sequence shown here is derived from an EMBL/GenBank/DDBJ whole genome shotgun (WGS) entry which is preliminary data.</text>
</comment>
<dbReference type="SUPFAM" id="SSF52058">
    <property type="entry name" value="L domain-like"/>
    <property type="match status" value="1"/>
</dbReference>
<sequence length="1868" mass="209059">MTGLIRNMPQPSYPKPLTTELAVVLLLTGVSTVFRIWTYLGPTTSSAQFININYPLSNDANKFFEDEVIPNKGCLNGWCSNLKSRYSLSRKATKKTQGLGELFGDGNFSGVSIPAVASHMGTTFISMGGFKGFESRRSIMNEVMEALTDDSIYVIGICGMGGIGKTTMVKEVAKKAEEKKMFDIIVMVVVSQNPNLINIQSEIAKILDLKNFERNNLPTGAGEIRSKILKSGRVLVILDDVWDILELNEIGIPFGDDCKSCKIVLTSRSEDVCNSKNTQKNFMVPVLPEEEAWNLFKEKAAIPYNDMSHTIDFKSTQMAVAKECGGLPIAIVTVGRALKGKGKPSWDSALEQLRKSIVNNIKGVYDKVIKSLELSYNFLESKEAKKCFLLCSLYPEDFAIPIEDLVRYAIGIELFERIDSVNQARNRVYSVVDDLKKCYLLMESEKVECIKMHDVIRDVAISIASREEHSIVVRCDEVLTEWPKKDRLEKNAIISLKVDGMHGLPGNLEFPNLHLLKLDCNAGLPPISLDDLNKGMEEVRVQETQDSFYQGMKELEVLALSDMYGSLPTSVRCLTNLRTLSLFRCRLIDDGISVIGALENLEILRFGDSYIKELPKEIIGHRSHLKVLDLLGCVVERIYPGVLSSLSKLEELYVGSIFRSWCEVEESKEGAKAIIDELASLSNLVALDIALINISFWPRGLVIEKLKKFNIRVGISYSYIPVRFSLSNRLVLEVENMSDIIETRLNFLWKSTEILILNSSVKADGVPQSAFPVLDYGQVWDKLATIEELTIRGMENLLEIWPGELEAKLRKMTLAWCHKLSSVLFPSDSIKGMQNLEVLEVKDCRSIGVAFDLEELVWEGILDMALPSLKKVELRHLQKLTHVWKDNSPGIQGFQNLRSLAVNECDSLRNLFSYSLAKLLVKLQEIEFIFSDWFPYDFGKLTITDINGSIEMWHNQHDQVKFMLVQFCGKLSYVISWNLIQRLQYLQRLKVWCCDSLETIFDLQGSVSAGTTGVESILCLGDLKLMYLPKLMHIWKNVSQQTHCFKCLKSLEVERCDNLRYLFTISMVKVLVRLNYLRIGNCEKVEKIVTREAETEEVWSKINILNVELENLPSLVCIGIPESQIHISELRVDFCPKYRGVRSSGSSCARAEIAHSQYFGALRNFCKHVFHARADFFTLERSRSSGYSGARAAYFYWALAHPIWDIIFRYRMLGRGRGRRGRRGRQEMPLPDDIPAQQEGVGALGIHRAENQDQTHVAEAGPSFLKRELFWSNPDEFVGDPNEPLKADEWLEQMEKTFEMLGIEDGALKVTLASFQLKGDAAAREKLREQFCQLKQQGLSVAEFEATFTSLSRFAPELVASEERRCFEFERKLRRGLKLRVGGSFIREYRRLVDAAAHMEIMMQEEDEGQRGSKRSQDGQGDSRRQRGSNPQQSQGGLARSTFPVPSAGSGRGSQGGLTCFACGQLGHKSSVCPQKGGGQRAASSSARPQDQSQGRGQPLSCYQCGQPGHLKRYCPQLSATSGASSSRQAQSYQPAQSVQASRANPGASSSQSVQQSFAPRGEQVDQGPAGRVYAVTAQDLVPAPSVVRGTFLFCNSVASVLIDMGASHSFVSAAFASMLELELAQLASPICVVSPVGGELILKHGCRGCDIEVADHRLPFPFVVMPIKGFDVILGMDWLSSYRAVIDCYRQRVTVCTLSGECFHFLGDRVGSVLPPMYDPQGRNKLSGLLASFMSGECDETQIVLPRVVCEYSDVFPEDLVSLPPHREIEFSIDLVPGTTSISMAPYRFAPAELSELKIQLQELLDKGFVRPSVSSWGAPTLFAKKKDGALRLCIDYRKLNRATVKNKYPMPRIDDLFDQLKGSRPL</sequence>
<organism evidence="10 11">
    <name type="scientific">Camellia sinensis</name>
    <name type="common">Tea plant</name>
    <name type="synonym">Thea sinensis</name>
    <dbReference type="NCBI Taxonomy" id="4442"/>
    <lineage>
        <taxon>Eukaryota</taxon>
        <taxon>Viridiplantae</taxon>
        <taxon>Streptophyta</taxon>
        <taxon>Embryophyta</taxon>
        <taxon>Tracheophyta</taxon>
        <taxon>Spermatophyta</taxon>
        <taxon>Magnoliopsida</taxon>
        <taxon>eudicotyledons</taxon>
        <taxon>Gunneridae</taxon>
        <taxon>Pentapetalae</taxon>
        <taxon>asterids</taxon>
        <taxon>Ericales</taxon>
        <taxon>Theaceae</taxon>
        <taxon>Camellia</taxon>
    </lineage>
</organism>
<dbReference type="EMBL" id="JACBKZ010000010">
    <property type="protein sequence ID" value="KAF5941385.1"/>
    <property type="molecule type" value="Genomic_DNA"/>
</dbReference>
<dbReference type="PANTHER" id="PTHR33463">
    <property type="entry name" value="NB-ARC DOMAIN-CONTAINING PROTEIN-RELATED"/>
    <property type="match status" value="1"/>
</dbReference>
<dbReference type="PRINTS" id="PR00364">
    <property type="entry name" value="DISEASERSIST"/>
</dbReference>
<feature type="compositionally biased region" description="Polar residues" evidence="8">
    <location>
        <begin position="1482"/>
        <end position="1496"/>
    </location>
</feature>
<dbReference type="Proteomes" id="UP000593564">
    <property type="component" value="Unassembled WGS sequence"/>
</dbReference>
<name>A0A7J7GMD1_CAMSI</name>
<keyword evidence="7" id="KW-0862">Zinc</keyword>
<feature type="region of interest" description="Disordered" evidence="8">
    <location>
        <begin position="1526"/>
        <end position="1566"/>
    </location>
</feature>
<dbReference type="SUPFAM" id="SSF52540">
    <property type="entry name" value="P-loop containing nucleoside triphosphate hydrolases"/>
    <property type="match status" value="1"/>
</dbReference>
<evidence type="ECO:0000259" key="9">
    <source>
        <dbReference type="PROSITE" id="PS50158"/>
    </source>
</evidence>
<dbReference type="FunFam" id="1.10.10.10:FF:000322">
    <property type="entry name" value="Probable disease resistance protein At1g63360"/>
    <property type="match status" value="1"/>
</dbReference>
<evidence type="ECO:0000256" key="5">
    <source>
        <dbReference type="ARBA" id="ARBA00022821"/>
    </source>
</evidence>
<dbReference type="Pfam" id="PF08284">
    <property type="entry name" value="RVP_2"/>
    <property type="match status" value="1"/>
</dbReference>
<dbReference type="Gene3D" id="1.10.8.430">
    <property type="entry name" value="Helical domain of apoptotic protease-activating factors"/>
    <property type="match status" value="1"/>
</dbReference>
<dbReference type="PANTHER" id="PTHR33463:SF198">
    <property type="entry name" value="RPP4C3"/>
    <property type="match status" value="1"/>
</dbReference>
<dbReference type="InterPro" id="IPR002182">
    <property type="entry name" value="NB-ARC"/>
</dbReference>
<reference evidence="11" key="1">
    <citation type="journal article" date="2020" name="Nat. Commun.">
        <title>Genome assembly of wild tea tree DASZ reveals pedigree and selection history of tea varieties.</title>
        <authorList>
            <person name="Zhang W."/>
            <person name="Zhang Y."/>
            <person name="Qiu H."/>
            <person name="Guo Y."/>
            <person name="Wan H."/>
            <person name="Zhang X."/>
            <person name="Scossa F."/>
            <person name="Alseekh S."/>
            <person name="Zhang Q."/>
            <person name="Wang P."/>
            <person name="Xu L."/>
            <person name="Schmidt M.H."/>
            <person name="Jia X."/>
            <person name="Li D."/>
            <person name="Zhu A."/>
            <person name="Guo F."/>
            <person name="Chen W."/>
            <person name="Ni D."/>
            <person name="Usadel B."/>
            <person name="Fernie A.R."/>
            <person name="Wen W."/>
        </authorList>
    </citation>
    <scope>NUCLEOTIDE SEQUENCE [LARGE SCALE GENOMIC DNA]</scope>
    <source>
        <strain evidence="11">cv. G240</strain>
    </source>
</reference>
<dbReference type="InterPro" id="IPR043128">
    <property type="entry name" value="Rev_trsase/Diguanyl_cyclase"/>
</dbReference>
<dbReference type="Gene3D" id="4.10.60.10">
    <property type="entry name" value="Zinc finger, CCHC-type"/>
    <property type="match status" value="1"/>
</dbReference>
<dbReference type="InterPro" id="IPR032675">
    <property type="entry name" value="LRR_dom_sf"/>
</dbReference>
<keyword evidence="7" id="KW-0863">Zinc-finger</keyword>
<feature type="compositionally biased region" description="Polar residues" evidence="8">
    <location>
        <begin position="1526"/>
        <end position="1543"/>
    </location>
</feature>
<evidence type="ECO:0000256" key="3">
    <source>
        <dbReference type="ARBA" id="ARBA00022737"/>
    </source>
</evidence>
<evidence type="ECO:0000256" key="6">
    <source>
        <dbReference type="ARBA" id="ARBA00022840"/>
    </source>
</evidence>
<reference evidence="10 11" key="2">
    <citation type="submission" date="2020-07" db="EMBL/GenBank/DDBJ databases">
        <title>Genome assembly of wild tea tree DASZ reveals pedigree and selection history of tea varieties.</title>
        <authorList>
            <person name="Zhang W."/>
        </authorList>
    </citation>
    <scope>NUCLEOTIDE SEQUENCE [LARGE SCALE GENOMIC DNA]</scope>
    <source>
        <strain evidence="11">cv. G240</strain>
        <tissue evidence="10">Leaf</tissue>
    </source>
</reference>
<feature type="region of interest" description="Disordered" evidence="8">
    <location>
        <begin position="1474"/>
        <end position="1501"/>
    </location>
</feature>
<dbReference type="SUPFAM" id="SSF57756">
    <property type="entry name" value="Retrovirus zinc finger-like domains"/>
    <property type="match status" value="1"/>
</dbReference>
<dbReference type="InterPro" id="IPR050905">
    <property type="entry name" value="Plant_NBS-LRR"/>
</dbReference>
<dbReference type="Gene3D" id="3.30.70.270">
    <property type="match status" value="1"/>
</dbReference>
<dbReference type="PROSITE" id="PS50158">
    <property type="entry name" value="ZF_CCHC"/>
    <property type="match status" value="2"/>
</dbReference>
<dbReference type="InterPro" id="IPR036388">
    <property type="entry name" value="WH-like_DNA-bd_sf"/>
</dbReference>
<comment type="similarity">
    <text evidence="1">Belongs to the disease resistance NB-LRR family.</text>
</comment>
<feature type="compositionally biased region" description="Basic and acidic residues" evidence="8">
    <location>
        <begin position="1409"/>
        <end position="1425"/>
    </location>
</feature>
<proteinExistence type="inferred from homology"/>
<evidence type="ECO:0000256" key="2">
    <source>
        <dbReference type="ARBA" id="ARBA00022614"/>
    </source>
</evidence>
<dbReference type="CDD" id="cd00303">
    <property type="entry name" value="retropepsin_like"/>
    <property type="match status" value="1"/>
</dbReference>
<dbReference type="InterPro" id="IPR021109">
    <property type="entry name" value="Peptidase_aspartic_dom_sf"/>
</dbReference>
<gene>
    <name evidence="10" type="ORF">HYC85_022552</name>
</gene>
<dbReference type="Gene3D" id="3.10.10.10">
    <property type="entry name" value="HIV Type 1 Reverse Transcriptase, subunit A, domain 1"/>
    <property type="match status" value="1"/>
</dbReference>
<dbReference type="GO" id="GO:0005524">
    <property type="term" value="F:ATP binding"/>
    <property type="evidence" value="ECO:0007669"/>
    <property type="project" value="UniProtKB-KW"/>
</dbReference>
<dbReference type="InterPro" id="IPR036875">
    <property type="entry name" value="Znf_CCHC_sf"/>
</dbReference>
<dbReference type="FunFam" id="3.40.50.300:FF:001091">
    <property type="entry name" value="Probable disease resistance protein At1g61300"/>
    <property type="match status" value="1"/>
</dbReference>
<dbReference type="InterPro" id="IPR043502">
    <property type="entry name" value="DNA/RNA_pol_sf"/>
</dbReference>
<dbReference type="GO" id="GO:0051607">
    <property type="term" value="P:defense response to virus"/>
    <property type="evidence" value="ECO:0007669"/>
    <property type="project" value="UniProtKB-ARBA"/>
</dbReference>
<evidence type="ECO:0000313" key="11">
    <source>
        <dbReference type="Proteomes" id="UP000593564"/>
    </source>
</evidence>
<keyword evidence="4" id="KW-0547">Nucleotide-binding</keyword>
<keyword evidence="11" id="KW-1185">Reference proteome</keyword>
<evidence type="ECO:0000256" key="1">
    <source>
        <dbReference type="ARBA" id="ARBA00008894"/>
    </source>
</evidence>
<dbReference type="InterPro" id="IPR042197">
    <property type="entry name" value="Apaf_helical"/>
</dbReference>
<evidence type="ECO:0000256" key="8">
    <source>
        <dbReference type="SAM" id="MobiDB-lite"/>
    </source>
</evidence>
<dbReference type="Gene3D" id="3.40.50.300">
    <property type="entry name" value="P-loop containing nucleotide triphosphate hydrolases"/>
    <property type="match status" value="1"/>
</dbReference>
<keyword evidence="5" id="KW-0611">Plant defense</keyword>
<feature type="region of interest" description="Disordered" evidence="8">
    <location>
        <begin position="1404"/>
        <end position="1451"/>
    </location>
</feature>
<accession>A0A7J7GMD1</accession>